<organism evidence="1 2">
    <name type="scientific">Roseateles depolymerans</name>
    <dbReference type="NCBI Taxonomy" id="76731"/>
    <lineage>
        <taxon>Bacteria</taxon>
        <taxon>Pseudomonadati</taxon>
        <taxon>Pseudomonadota</taxon>
        <taxon>Betaproteobacteria</taxon>
        <taxon>Burkholderiales</taxon>
        <taxon>Sphaerotilaceae</taxon>
        <taxon>Roseateles</taxon>
    </lineage>
</organism>
<name>A0A0U3MU19_9BURK</name>
<accession>A0A0U3MU19</accession>
<dbReference type="STRING" id="76731.RD2015_884"/>
<reference evidence="1 2" key="1">
    <citation type="submission" date="2015-12" db="EMBL/GenBank/DDBJ databases">
        <title>Complete genome of Roseateles depolymerans KCTC 42856.</title>
        <authorList>
            <person name="Kim K.M."/>
        </authorList>
    </citation>
    <scope>NUCLEOTIDE SEQUENCE [LARGE SCALE GENOMIC DNA]</scope>
    <source>
        <strain evidence="1 2">KCTC 42856</strain>
    </source>
</reference>
<evidence type="ECO:0000313" key="1">
    <source>
        <dbReference type="EMBL" id="ALV05380.1"/>
    </source>
</evidence>
<sequence>MIELVTSKLHGFKSQMRRELAWRLPGNRCRYDCELMKLPVMQVFARPVLNNRLVDDFQLQSIAMAPSDGALETWFDEDEQQFGLEVRRSRFIERNQSVRSFIKRDEEGFFLHYDSVLLAEDAPAGFGAVAFFRAAQAAKAMGLTRVVLDAVGGAGYKMGIEGGWWREYNGYYSWPRFGFDAEITPSTRERLKETSFDQTATRLLDLIEWSADWWKHHGAGGPMVFDLKPGSRSWHTLSTYLRQRKLLR</sequence>
<proteinExistence type="predicted"/>
<evidence type="ECO:0000313" key="2">
    <source>
        <dbReference type="Proteomes" id="UP000060699"/>
    </source>
</evidence>
<dbReference type="Proteomes" id="UP000060699">
    <property type="component" value="Chromosome"/>
</dbReference>
<gene>
    <name evidence="1" type="ORF">RD2015_884</name>
</gene>
<dbReference type="KEGG" id="rdp:RD2015_884"/>
<dbReference type="EMBL" id="CP013729">
    <property type="protein sequence ID" value="ALV05380.1"/>
    <property type="molecule type" value="Genomic_DNA"/>
</dbReference>
<dbReference type="AlphaFoldDB" id="A0A0U3MU19"/>
<protein>
    <submittedName>
        <fullName evidence="1">Uncharacterized protein</fullName>
    </submittedName>
</protein>
<keyword evidence="2" id="KW-1185">Reference proteome</keyword>